<keyword evidence="11" id="KW-1185">Reference proteome</keyword>
<name>A0AAW9RWA5_9BACT</name>
<dbReference type="EMBL" id="JBDKWZ010000007">
    <property type="protein sequence ID" value="MEN7549177.1"/>
    <property type="molecule type" value="Genomic_DNA"/>
</dbReference>
<dbReference type="SUPFAM" id="SSF82171">
    <property type="entry name" value="DPP6 N-terminal domain-like"/>
    <property type="match status" value="2"/>
</dbReference>
<dbReference type="InterPro" id="IPR029414">
    <property type="entry name" value="Tricorn_PDZ"/>
</dbReference>
<dbReference type="EC" id="3.4.21.-" evidence="7"/>
<dbReference type="CDD" id="cd07562">
    <property type="entry name" value="Peptidase_S41_TRI"/>
    <property type="match status" value="1"/>
</dbReference>
<feature type="domain" description="Tail specific protease" evidence="9">
    <location>
        <begin position="827"/>
        <end position="1017"/>
    </location>
</feature>
<reference evidence="10 11" key="1">
    <citation type="submission" date="2024-04" db="EMBL/GenBank/DDBJ databases">
        <title>Novel genus in family Flammeovirgaceae.</title>
        <authorList>
            <person name="Nguyen T.H."/>
            <person name="Vuong T.Q."/>
            <person name="Le H."/>
            <person name="Kim S.-G."/>
        </authorList>
    </citation>
    <scope>NUCLEOTIDE SEQUENCE [LARGE SCALE GENOMIC DNA]</scope>
    <source>
        <strain evidence="10 11">JCM 23209</strain>
    </source>
</reference>
<keyword evidence="3 7" id="KW-0963">Cytoplasm</keyword>
<evidence type="ECO:0000256" key="7">
    <source>
        <dbReference type="PIRNR" id="PIRNR036421"/>
    </source>
</evidence>
<dbReference type="InterPro" id="IPR036034">
    <property type="entry name" value="PDZ_sf"/>
</dbReference>
<sequence length="1058" mass="119552">MEIPEVKAQVNARMLRHPDVSQTQICFVYAGDIWVVPKEGGTAVKLSSPKGEESFPRFSPDGSQIAFSGNYNGNTDVFVVSSTGGLAKRVTYHGSTDRMVDWHPEGERILFASTRRSGRQRFSQFYLISPAGGMAERLPIAYAEFGSFSPDGKQIAFTDRSRVFRTWKRYRGGWAADILLFNLEDYSSSKITSKASNDELPMWHGNKVYFLSDQGPAQRYNIWVHDLHTQQTSQLTRFKDFDVHFPSIGPEELVFEAGGNLYLMNLASQEYKEVKINVVTDQQFLVPRTESVEKYVQNMNISPDGKRALVEARGEIFSLPAEEGYVKNLTHSSGTAERFPAWSPDGKFIAYWSDASGEYELTIMDVQKNESVSKVTSLGPGFRYHLFWSPDSKKLAFVDQTSRIKIFDREKNRIQEVDQGLWMMYGGQYDFSASWSADSRWLAYARGLDNQHNGIFLYDVQNQSRHQVTSGFYNANNPVFDPEGNYLYVTTDNHLNPIYGNFDYSFVYPNSTHLAAICLRKEVLSPLAPKNDEVRVEKEEENDKEEKKEVTIDLEGLEERMVILPPQPGNYSRLRAAKGKLTYLHFPNTGASEEKSALKYFDLEKRKEQTVIQGVDAYELSADGKKVLVFKQEDNSGIVSLEAGQKLEKPLPLQEMKMVVDPKAEWKQIFTEGWRLERDYFYDKNMHGVDWSAMRERYGKLLEDAVTRWDVNFVLGELIGELNASHTYRGGGDTEQASKQNVGYLGIDWDISGEHYRIGKIIKGAAWDAEVRSPLAMPGVDVKEGDYILAVNGVPLSIEFEPYHAFQGLGEKVVELLVNEKPELATARKVIVKTLNSETRLRHLAWIEAKRQKVEEASGGKIGYIYVRSTGIDGQNELVRQFAGQRHKEGLVIDERFNNGGQIPDRFIELLNRKPLAYWAVRDGKDWVWPPTANFGPKAMLINGWSGSGGDAFPDYFRKAGLGPLIGSRTWGGLIGISGAPSLIDGGSVTVPTFRMYNPDGTWFKEGHGVEPDIEVPEDPTQLALGNDLQLEKAIDYIMEKLNGNEYKSPKHSSYEAR</sequence>
<feature type="active site" description="Charge relay system" evidence="8">
    <location>
        <position position="726"/>
    </location>
</feature>
<dbReference type="PANTHER" id="PTHR43253:SF1">
    <property type="entry name" value="TRICORN PROTEASE HOMOLOG 2-RELATED"/>
    <property type="match status" value="1"/>
</dbReference>
<keyword evidence="4 7" id="KW-0645">Protease</keyword>
<evidence type="ECO:0000256" key="6">
    <source>
        <dbReference type="ARBA" id="ARBA00022825"/>
    </source>
</evidence>
<evidence type="ECO:0000256" key="2">
    <source>
        <dbReference type="ARBA" id="ARBA00008524"/>
    </source>
</evidence>
<dbReference type="InterPro" id="IPR029045">
    <property type="entry name" value="ClpP/crotonase-like_dom_sf"/>
</dbReference>
<dbReference type="PIRSF" id="PIRSF036421">
    <property type="entry name" value="Tricorn_protease"/>
    <property type="match status" value="1"/>
</dbReference>
<comment type="caution">
    <text evidence="10">The sequence shown here is derived from an EMBL/GenBank/DDBJ whole genome shotgun (WGS) entry which is preliminary data.</text>
</comment>
<dbReference type="SMART" id="SM00245">
    <property type="entry name" value="TSPc"/>
    <property type="match status" value="1"/>
</dbReference>
<dbReference type="Gene3D" id="2.130.10.10">
    <property type="entry name" value="YVTN repeat-like/Quinoprotein amine dehydrogenase"/>
    <property type="match status" value="1"/>
</dbReference>
<accession>A0AAW9RWA5</accession>
<comment type="similarity">
    <text evidence="2 7">Belongs to the peptidase S41B family.</text>
</comment>
<dbReference type="SUPFAM" id="SSF52096">
    <property type="entry name" value="ClpP/crotonase"/>
    <property type="match status" value="1"/>
</dbReference>
<dbReference type="Pfam" id="PF26550">
    <property type="entry name" value="Tricorn_2nd"/>
    <property type="match status" value="1"/>
</dbReference>
<dbReference type="InterPro" id="IPR028204">
    <property type="entry name" value="Tricorn_C1"/>
</dbReference>
<comment type="subcellular location">
    <subcellularLocation>
        <location evidence="1 7">Cytoplasm</location>
    </subcellularLocation>
</comment>
<dbReference type="PANTHER" id="PTHR43253">
    <property type="entry name" value="TRICORN PROTEASE HOMOLOG 2-RELATED"/>
    <property type="match status" value="1"/>
</dbReference>
<dbReference type="Pfam" id="PF03572">
    <property type="entry name" value="Peptidase_S41"/>
    <property type="match status" value="1"/>
</dbReference>
<evidence type="ECO:0000259" key="9">
    <source>
        <dbReference type="SMART" id="SM00245"/>
    </source>
</evidence>
<evidence type="ECO:0000256" key="1">
    <source>
        <dbReference type="ARBA" id="ARBA00004496"/>
    </source>
</evidence>
<dbReference type="Gene3D" id="3.90.226.10">
    <property type="entry name" value="2-enoyl-CoA Hydratase, Chain A, domain 1"/>
    <property type="match status" value="1"/>
</dbReference>
<dbReference type="Proteomes" id="UP001403385">
    <property type="component" value="Unassembled WGS sequence"/>
</dbReference>
<evidence type="ECO:0000256" key="4">
    <source>
        <dbReference type="ARBA" id="ARBA00022670"/>
    </source>
</evidence>
<dbReference type="Pfam" id="PF26549">
    <property type="entry name" value="Tricorn_N"/>
    <property type="match status" value="1"/>
</dbReference>
<dbReference type="InterPro" id="IPR012393">
    <property type="entry name" value="Tricorn_protease"/>
</dbReference>
<keyword evidence="6 7" id="KW-0720">Serine protease</keyword>
<dbReference type="GO" id="GO:0005737">
    <property type="term" value="C:cytoplasm"/>
    <property type="evidence" value="ECO:0007669"/>
    <property type="project" value="UniProtKB-SubCell"/>
</dbReference>
<dbReference type="InterPro" id="IPR005151">
    <property type="entry name" value="Tail-specific_protease"/>
</dbReference>
<evidence type="ECO:0000256" key="3">
    <source>
        <dbReference type="ARBA" id="ARBA00022490"/>
    </source>
</evidence>
<organism evidence="10 11">
    <name type="scientific">Rapidithrix thailandica</name>
    <dbReference type="NCBI Taxonomy" id="413964"/>
    <lineage>
        <taxon>Bacteria</taxon>
        <taxon>Pseudomonadati</taxon>
        <taxon>Bacteroidota</taxon>
        <taxon>Cytophagia</taxon>
        <taxon>Cytophagales</taxon>
        <taxon>Flammeovirgaceae</taxon>
        <taxon>Rapidithrix</taxon>
    </lineage>
</organism>
<dbReference type="Gene3D" id="2.30.42.10">
    <property type="match status" value="1"/>
</dbReference>
<dbReference type="AlphaFoldDB" id="A0AAW9RWA5"/>
<dbReference type="Gene3D" id="2.120.10.60">
    <property type="entry name" value="Tricorn protease N-terminal domain"/>
    <property type="match status" value="1"/>
</dbReference>
<dbReference type="Pfam" id="PF14685">
    <property type="entry name" value="PDZ_Tricorn"/>
    <property type="match status" value="1"/>
</dbReference>
<proteinExistence type="inferred from homology"/>
<protein>
    <recommendedName>
        <fullName evidence="7">Tricorn protease homolog</fullName>
        <ecNumber evidence="7">3.4.21.-</ecNumber>
    </recommendedName>
</protein>
<keyword evidence="5 7" id="KW-0378">Hydrolase</keyword>
<feature type="active site" description="Nucleophile" evidence="8">
    <location>
        <position position="948"/>
    </location>
</feature>
<dbReference type="RefSeq" id="WP_346821946.1">
    <property type="nucleotide sequence ID" value="NZ_JBDKWZ010000007.1"/>
</dbReference>
<dbReference type="GO" id="GO:0006508">
    <property type="term" value="P:proteolysis"/>
    <property type="evidence" value="ECO:0007669"/>
    <property type="project" value="UniProtKB-UniRule"/>
</dbReference>
<dbReference type="GO" id="GO:0008236">
    <property type="term" value="F:serine-type peptidase activity"/>
    <property type="evidence" value="ECO:0007669"/>
    <property type="project" value="UniProtKB-UniRule"/>
</dbReference>
<dbReference type="InterPro" id="IPR015943">
    <property type="entry name" value="WD40/YVTN_repeat-like_dom_sf"/>
</dbReference>
<comment type="function">
    <text evidence="7">Degrades oligopeptides.</text>
</comment>
<dbReference type="Pfam" id="PF14684">
    <property type="entry name" value="Tricorn_C1"/>
    <property type="match status" value="1"/>
</dbReference>
<dbReference type="SUPFAM" id="SSF50156">
    <property type="entry name" value="PDZ domain-like"/>
    <property type="match status" value="1"/>
</dbReference>
<evidence type="ECO:0000313" key="10">
    <source>
        <dbReference type="EMBL" id="MEN7549177.1"/>
    </source>
</evidence>
<evidence type="ECO:0000256" key="8">
    <source>
        <dbReference type="PIRSR" id="PIRSR036421-1"/>
    </source>
</evidence>
<evidence type="ECO:0000256" key="5">
    <source>
        <dbReference type="ARBA" id="ARBA00022801"/>
    </source>
</evidence>
<dbReference type="Gene3D" id="3.30.750.44">
    <property type="match status" value="1"/>
</dbReference>
<gene>
    <name evidence="10" type="ORF">AAG747_14735</name>
</gene>
<evidence type="ECO:0000313" key="11">
    <source>
        <dbReference type="Proteomes" id="UP001403385"/>
    </source>
</evidence>
<feature type="active site" description="Charge relay system" evidence="8">
    <location>
        <position position="1006"/>
    </location>
</feature>